<dbReference type="EMBL" id="KI669588">
    <property type="protein sequence ID" value="ETN08425.1"/>
    <property type="molecule type" value="Genomic_DNA"/>
</dbReference>
<dbReference type="AlphaFoldDB" id="W2Q830"/>
<dbReference type="RefSeq" id="XP_008906173.1">
    <property type="nucleotide sequence ID" value="XM_008907925.1"/>
</dbReference>
<evidence type="ECO:0000313" key="1">
    <source>
        <dbReference type="EMBL" id="ETN08425.1"/>
    </source>
</evidence>
<accession>W2Q830</accession>
<dbReference type="VEuPathDB" id="FungiDB:PPTG_23016"/>
<dbReference type="GeneID" id="20191615"/>
<reference evidence="1 2" key="2">
    <citation type="submission" date="2013-11" db="EMBL/GenBank/DDBJ databases">
        <title>The Genome Sequence of Phytophthora parasitica INRA-310.</title>
        <authorList>
            <consortium name="The Broad Institute Genomics Platform"/>
            <person name="Russ C."/>
            <person name="Tyler B."/>
            <person name="Panabieres F."/>
            <person name="Shan W."/>
            <person name="Tripathy S."/>
            <person name="Grunwald N."/>
            <person name="Machado M."/>
            <person name="Johnson C.S."/>
            <person name="Arredondo F."/>
            <person name="Hong C."/>
            <person name="Coffey M."/>
            <person name="Young S.K."/>
            <person name="Zeng Q."/>
            <person name="Gargeya S."/>
            <person name="Fitzgerald M."/>
            <person name="Abouelleil A."/>
            <person name="Alvarado L."/>
            <person name="Chapman S.B."/>
            <person name="Gainer-Dewar J."/>
            <person name="Goldberg J."/>
            <person name="Griggs A."/>
            <person name="Gujja S."/>
            <person name="Hansen M."/>
            <person name="Howarth C."/>
            <person name="Imamovic A."/>
            <person name="Ireland A."/>
            <person name="Larimer J."/>
            <person name="McCowan C."/>
            <person name="Murphy C."/>
            <person name="Pearson M."/>
            <person name="Poon T.W."/>
            <person name="Priest M."/>
            <person name="Roberts A."/>
            <person name="Saif S."/>
            <person name="Shea T."/>
            <person name="Sykes S."/>
            <person name="Wortman J."/>
            <person name="Nusbaum C."/>
            <person name="Birren B."/>
        </authorList>
    </citation>
    <scope>NUCLEOTIDE SEQUENCE [LARGE SCALE GENOMIC DNA]</scope>
    <source>
        <strain evidence="1 2">INRA-310</strain>
    </source>
</reference>
<organism evidence="1 2">
    <name type="scientific">Phytophthora nicotianae (strain INRA-310)</name>
    <name type="common">Phytophthora parasitica</name>
    <dbReference type="NCBI Taxonomy" id="761204"/>
    <lineage>
        <taxon>Eukaryota</taxon>
        <taxon>Sar</taxon>
        <taxon>Stramenopiles</taxon>
        <taxon>Oomycota</taxon>
        <taxon>Peronosporomycetes</taxon>
        <taxon>Peronosporales</taxon>
        <taxon>Peronosporaceae</taxon>
        <taxon>Phytophthora</taxon>
    </lineage>
</organism>
<name>W2Q830_PHYN3</name>
<reference evidence="2" key="1">
    <citation type="submission" date="2011-12" db="EMBL/GenBank/DDBJ databases">
        <authorList>
            <consortium name="The Broad Institute Genome Sequencing Platform"/>
            <person name="Russ C."/>
            <person name="Tyler B."/>
            <person name="Panabieres F."/>
            <person name="Shan W."/>
            <person name="Tripathy S."/>
            <person name="Grunwald N."/>
            <person name="Machado M."/>
            <person name="Young S.K."/>
            <person name="Zeng Q."/>
            <person name="Gargeya S."/>
            <person name="Fitzgerald M."/>
            <person name="Haas B."/>
            <person name="Abouelleil A."/>
            <person name="Alvarado L."/>
            <person name="Arachchi H.M."/>
            <person name="Berlin A."/>
            <person name="Chapman S.B."/>
            <person name="Gearin G."/>
            <person name="Goldberg J."/>
            <person name="Griggs A."/>
            <person name="Gujja S."/>
            <person name="Hansen M."/>
            <person name="Heiman D."/>
            <person name="Howarth C."/>
            <person name="Larimer J."/>
            <person name="Lui A."/>
            <person name="MacDonald P.J.P."/>
            <person name="McCowen C."/>
            <person name="Montmayeur A."/>
            <person name="Murphy C."/>
            <person name="Neiman D."/>
            <person name="Pearson M."/>
            <person name="Priest M."/>
            <person name="Roberts A."/>
            <person name="Saif S."/>
            <person name="Shea T."/>
            <person name="Sisk P."/>
            <person name="Stolte C."/>
            <person name="Sykes S."/>
            <person name="Wortman J."/>
            <person name="Nusbaum C."/>
            <person name="Birren B."/>
        </authorList>
    </citation>
    <scope>NUCLEOTIDE SEQUENCE [LARGE SCALE GENOMIC DNA]</scope>
    <source>
        <strain evidence="2">INRA-310</strain>
    </source>
</reference>
<dbReference type="Proteomes" id="UP000018817">
    <property type="component" value="Unassembled WGS sequence"/>
</dbReference>
<sequence>MNEMIVLDEFEHSLNIVGVSVHSIEMAVTSRALFKMFGERALYKRVIKACESHDYKKAPTVTALNAVLPRVLLYDATNLAFDQHRHFAEAVIKAKHKLLRPCNHRVNKAKTSGRIRIFFNSESTMVMQLMTSNSAAAKVTAERTKLFKQSLTGKLGEDEFIETAEV</sequence>
<gene>
    <name evidence="1" type="ORF">PPTG_23016</name>
</gene>
<proteinExistence type="predicted"/>
<evidence type="ECO:0000313" key="2">
    <source>
        <dbReference type="Proteomes" id="UP000018817"/>
    </source>
</evidence>
<protein>
    <submittedName>
        <fullName evidence="1">Uncharacterized protein</fullName>
    </submittedName>
</protein>